<reference evidence="1 2" key="1">
    <citation type="journal article" date="2019" name="Nat. Ecol. Evol.">
        <title>Megaphylogeny resolves global patterns of mushroom evolution.</title>
        <authorList>
            <person name="Varga T."/>
            <person name="Krizsan K."/>
            <person name="Foldi C."/>
            <person name="Dima B."/>
            <person name="Sanchez-Garcia M."/>
            <person name="Sanchez-Ramirez S."/>
            <person name="Szollosi G.J."/>
            <person name="Szarkandi J.G."/>
            <person name="Papp V."/>
            <person name="Albert L."/>
            <person name="Andreopoulos W."/>
            <person name="Angelini C."/>
            <person name="Antonin V."/>
            <person name="Barry K.W."/>
            <person name="Bougher N.L."/>
            <person name="Buchanan P."/>
            <person name="Buyck B."/>
            <person name="Bense V."/>
            <person name="Catcheside P."/>
            <person name="Chovatia M."/>
            <person name="Cooper J."/>
            <person name="Damon W."/>
            <person name="Desjardin D."/>
            <person name="Finy P."/>
            <person name="Geml J."/>
            <person name="Haridas S."/>
            <person name="Hughes K."/>
            <person name="Justo A."/>
            <person name="Karasinski D."/>
            <person name="Kautmanova I."/>
            <person name="Kiss B."/>
            <person name="Kocsube S."/>
            <person name="Kotiranta H."/>
            <person name="LaButti K.M."/>
            <person name="Lechner B.E."/>
            <person name="Liimatainen K."/>
            <person name="Lipzen A."/>
            <person name="Lukacs Z."/>
            <person name="Mihaltcheva S."/>
            <person name="Morgado L.N."/>
            <person name="Niskanen T."/>
            <person name="Noordeloos M.E."/>
            <person name="Ohm R.A."/>
            <person name="Ortiz-Santana B."/>
            <person name="Ovrebo C."/>
            <person name="Racz N."/>
            <person name="Riley R."/>
            <person name="Savchenko A."/>
            <person name="Shiryaev A."/>
            <person name="Soop K."/>
            <person name="Spirin V."/>
            <person name="Szebenyi C."/>
            <person name="Tomsovsky M."/>
            <person name="Tulloss R.E."/>
            <person name="Uehling J."/>
            <person name="Grigoriev I.V."/>
            <person name="Vagvolgyi C."/>
            <person name="Papp T."/>
            <person name="Martin F.M."/>
            <person name="Miettinen O."/>
            <person name="Hibbett D.S."/>
            <person name="Nagy L.G."/>
        </authorList>
    </citation>
    <scope>NUCLEOTIDE SEQUENCE [LARGE SCALE GENOMIC DNA]</scope>
    <source>
        <strain evidence="1 2">NL-1719</strain>
    </source>
</reference>
<evidence type="ECO:0000313" key="1">
    <source>
        <dbReference type="EMBL" id="TFK71081.1"/>
    </source>
</evidence>
<organism evidence="1 2">
    <name type="scientific">Pluteus cervinus</name>
    <dbReference type="NCBI Taxonomy" id="181527"/>
    <lineage>
        <taxon>Eukaryota</taxon>
        <taxon>Fungi</taxon>
        <taxon>Dikarya</taxon>
        <taxon>Basidiomycota</taxon>
        <taxon>Agaricomycotina</taxon>
        <taxon>Agaricomycetes</taxon>
        <taxon>Agaricomycetidae</taxon>
        <taxon>Agaricales</taxon>
        <taxon>Pluteineae</taxon>
        <taxon>Pluteaceae</taxon>
        <taxon>Pluteus</taxon>
    </lineage>
</organism>
<protein>
    <submittedName>
        <fullName evidence="1">Uncharacterized protein</fullName>
    </submittedName>
</protein>
<evidence type="ECO:0000313" key="2">
    <source>
        <dbReference type="Proteomes" id="UP000308600"/>
    </source>
</evidence>
<proteinExistence type="predicted"/>
<keyword evidence="2" id="KW-1185">Reference proteome</keyword>
<gene>
    <name evidence="1" type="ORF">BDN72DRAFT_838184</name>
</gene>
<accession>A0ACD3AZR2</accession>
<dbReference type="Proteomes" id="UP000308600">
    <property type="component" value="Unassembled WGS sequence"/>
</dbReference>
<name>A0ACD3AZR2_9AGAR</name>
<sequence length="276" mass="29566">MSLSLVTSPSHSQKSFRRRWSCPDQRTLALLTIQTDFETSDQLLPESIDITFDPDAYEDASISGLKSVFSDDSDGGLSPSLSSSSSSSSSGPSPGPSFHQPIVSITLDDVIHDEDEEGQYLLIPPSNPFYISKRSPGLGCTSSATPSPFTGLSPYAFSCDPALAPISPSLKTPTLELSPMFVDHPETVYQPTEVWMERQFLGYRSPAFQHMSAGPGVGIGDGSPKTTSAATEVAGSSSKFRPHSLLSPNSAYKPHSPLIRVPVMPDVPIDCDEVPE</sequence>
<dbReference type="EMBL" id="ML208303">
    <property type="protein sequence ID" value="TFK71081.1"/>
    <property type="molecule type" value="Genomic_DNA"/>
</dbReference>